<comment type="catalytic activity">
    <reaction evidence="9">
        <text>N(6)-methyl-L-lysyl(4)-[histone H3] + S-adenosyl-L-methionine = N(6),N(6)-dimethyl-L-lysyl(4)-[histone H3] + S-adenosyl-L-homocysteine + H(+)</text>
        <dbReference type="Rhea" id="RHEA:60268"/>
        <dbReference type="Rhea" id="RHEA-COMP:15540"/>
        <dbReference type="Rhea" id="RHEA-COMP:15543"/>
        <dbReference type="ChEBI" id="CHEBI:15378"/>
        <dbReference type="ChEBI" id="CHEBI:57856"/>
        <dbReference type="ChEBI" id="CHEBI:59789"/>
        <dbReference type="ChEBI" id="CHEBI:61929"/>
        <dbReference type="ChEBI" id="CHEBI:61976"/>
    </reaction>
</comment>
<evidence type="ECO:0000256" key="7">
    <source>
        <dbReference type="ARBA" id="ARBA00023242"/>
    </source>
</evidence>
<dbReference type="Gene3D" id="2.170.270.10">
    <property type="entry name" value="SET domain"/>
    <property type="match status" value="1"/>
</dbReference>
<evidence type="ECO:0000256" key="5">
    <source>
        <dbReference type="ARBA" id="ARBA00022691"/>
    </source>
</evidence>
<organism evidence="12 13">
    <name type="scientific">Verticillium longisporum</name>
    <name type="common">Verticillium dahliae var. longisporum</name>
    <dbReference type="NCBI Taxonomy" id="100787"/>
    <lineage>
        <taxon>Eukaryota</taxon>
        <taxon>Fungi</taxon>
        <taxon>Dikarya</taxon>
        <taxon>Ascomycota</taxon>
        <taxon>Pezizomycotina</taxon>
        <taxon>Sordariomycetes</taxon>
        <taxon>Hypocreomycetidae</taxon>
        <taxon>Glomerellales</taxon>
        <taxon>Plectosphaerellaceae</taxon>
        <taxon>Verticillium</taxon>
    </lineage>
</organism>
<dbReference type="InterPro" id="IPR001214">
    <property type="entry name" value="SET_dom"/>
</dbReference>
<comment type="subcellular location">
    <subcellularLocation>
        <location evidence="1">Nucleus</location>
    </subcellularLocation>
</comment>
<dbReference type="EC" id="2.1.1.354" evidence="2"/>
<dbReference type="InterPro" id="IPR044570">
    <property type="entry name" value="Set1-like"/>
</dbReference>
<keyword evidence="3" id="KW-0489">Methyltransferase</keyword>
<evidence type="ECO:0000256" key="1">
    <source>
        <dbReference type="ARBA" id="ARBA00004123"/>
    </source>
</evidence>
<comment type="catalytic activity">
    <reaction evidence="8">
        <text>L-lysyl(4)-[histone H3] + 3 S-adenosyl-L-methionine = N(6),N(6),N(6)-trimethyl-L-lysyl(4)-[histone H3] + 3 S-adenosyl-L-homocysteine + 3 H(+)</text>
        <dbReference type="Rhea" id="RHEA:60260"/>
        <dbReference type="Rhea" id="RHEA-COMP:15537"/>
        <dbReference type="Rhea" id="RHEA-COMP:15547"/>
        <dbReference type="ChEBI" id="CHEBI:15378"/>
        <dbReference type="ChEBI" id="CHEBI:29969"/>
        <dbReference type="ChEBI" id="CHEBI:57856"/>
        <dbReference type="ChEBI" id="CHEBI:59789"/>
        <dbReference type="ChEBI" id="CHEBI:61961"/>
        <dbReference type="EC" id="2.1.1.354"/>
    </reaction>
</comment>
<dbReference type="GO" id="GO:0140999">
    <property type="term" value="F:histone H3K4 trimethyltransferase activity"/>
    <property type="evidence" value="ECO:0007669"/>
    <property type="project" value="UniProtKB-EC"/>
</dbReference>
<evidence type="ECO:0000256" key="3">
    <source>
        <dbReference type="ARBA" id="ARBA00022603"/>
    </source>
</evidence>
<dbReference type="GO" id="GO:0048188">
    <property type="term" value="C:Set1C/COMPASS complex"/>
    <property type="evidence" value="ECO:0007669"/>
    <property type="project" value="TreeGrafter"/>
</dbReference>
<dbReference type="Proteomes" id="UP000045706">
    <property type="component" value="Unassembled WGS sequence"/>
</dbReference>
<feature type="domain" description="Post-SET" evidence="11">
    <location>
        <begin position="45"/>
        <end position="61"/>
    </location>
</feature>
<proteinExistence type="predicted"/>
<keyword evidence="4" id="KW-0808">Transferase</keyword>
<dbReference type="InterPro" id="IPR003616">
    <property type="entry name" value="Post-SET_dom"/>
</dbReference>
<evidence type="ECO:0000256" key="4">
    <source>
        <dbReference type="ARBA" id="ARBA00022679"/>
    </source>
</evidence>
<accession>A0A0G4NII3</accession>
<gene>
    <name evidence="12" type="ORF">BN1723_006985</name>
</gene>
<keyword evidence="7" id="KW-0539">Nucleus</keyword>
<protein>
    <recommendedName>
        <fullName evidence="2">[histone H3]-lysine(4) N-trimethyltransferase</fullName>
        <ecNumber evidence="2">2.1.1.354</ecNumber>
    </recommendedName>
</protein>
<keyword evidence="5" id="KW-0949">S-adenosyl-L-methionine</keyword>
<sequence>MPNCTAKIIKVDGSKRIVIYALRDIARTEELTYDYKFEREIGSLDRIPCLCGTALCKGFLN</sequence>
<evidence type="ECO:0000256" key="2">
    <source>
        <dbReference type="ARBA" id="ARBA00012182"/>
    </source>
</evidence>
<name>A0A0G4NII3_VERLO</name>
<evidence type="ECO:0000259" key="11">
    <source>
        <dbReference type="PROSITE" id="PS50868"/>
    </source>
</evidence>
<reference evidence="13" key="1">
    <citation type="submission" date="2015-05" db="EMBL/GenBank/DDBJ databases">
        <authorList>
            <person name="Fogelqvist Johan"/>
        </authorList>
    </citation>
    <scope>NUCLEOTIDE SEQUENCE [LARGE SCALE GENOMIC DNA]</scope>
</reference>
<evidence type="ECO:0000256" key="6">
    <source>
        <dbReference type="ARBA" id="ARBA00022853"/>
    </source>
</evidence>
<comment type="catalytic activity">
    <reaction evidence="10">
        <text>N(6),N(6)-dimethyl-L-lysyl(4)-[histone H3] + S-adenosyl-L-methionine = N(6),N(6),N(6)-trimethyl-L-lysyl(4)-[histone H3] + S-adenosyl-L-homocysteine + H(+)</text>
        <dbReference type="Rhea" id="RHEA:60272"/>
        <dbReference type="Rhea" id="RHEA-COMP:15537"/>
        <dbReference type="Rhea" id="RHEA-COMP:15540"/>
        <dbReference type="ChEBI" id="CHEBI:15378"/>
        <dbReference type="ChEBI" id="CHEBI:57856"/>
        <dbReference type="ChEBI" id="CHEBI:59789"/>
        <dbReference type="ChEBI" id="CHEBI:61961"/>
        <dbReference type="ChEBI" id="CHEBI:61976"/>
    </reaction>
</comment>
<dbReference type="GO" id="GO:0032259">
    <property type="term" value="P:methylation"/>
    <property type="evidence" value="ECO:0007669"/>
    <property type="project" value="UniProtKB-KW"/>
</dbReference>
<dbReference type="InterPro" id="IPR046341">
    <property type="entry name" value="SET_dom_sf"/>
</dbReference>
<dbReference type="PROSITE" id="PS50868">
    <property type="entry name" value="POST_SET"/>
    <property type="match status" value="1"/>
</dbReference>
<evidence type="ECO:0000313" key="12">
    <source>
        <dbReference type="EMBL" id="CRK46287.1"/>
    </source>
</evidence>
<evidence type="ECO:0000256" key="10">
    <source>
        <dbReference type="ARBA" id="ARBA00049129"/>
    </source>
</evidence>
<dbReference type="SMART" id="SM00508">
    <property type="entry name" value="PostSET"/>
    <property type="match status" value="1"/>
</dbReference>
<dbReference type="Pfam" id="PF00856">
    <property type="entry name" value="SET"/>
    <property type="match status" value="1"/>
</dbReference>
<dbReference type="EMBL" id="CVQI01035495">
    <property type="protein sequence ID" value="CRK46287.1"/>
    <property type="molecule type" value="Genomic_DNA"/>
</dbReference>
<evidence type="ECO:0000256" key="9">
    <source>
        <dbReference type="ARBA" id="ARBA00047583"/>
    </source>
</evidence>
<dbReference type="AlphaFoldDB" id="A0A0G4NII3"/>
<dbReference type="PANTHER" id="PTHR45814:SF2">
    <property type="entry name" value="HISTONE-LYSINE N-METHYLTRANSFERASE SETD1"/>
    <property type="match status" value="1"/>
</dbReference>
<evidence type="ECO:0000313" key="13">
    <source>
        <dbReference type="Proteomes" id="UP000045706"/>
    </source>
</evidence>
<dbReference type="PANTHER" id="PTHR45814">
    <property type="entry name" value="HISTONE-LYSINE N-METHYLTRANSFERASE SETD1"/>
    <property type="match status" value="1"/>
</dbReference>
<keyword evidence="6" id="KW-0156">Chromatin regulator</keyword>
<evidence type="ECO:0000256" key="8">
    <source>
        <dbReference type="ARBA" id="ARBA00047571"/>
    </source>
</evidence>
<dbReference type="SUPFAM" id="SSF82199">
    <property type="entry name" value="SET domain"/>
    <property type="match status" value="1"/>
</dbReference>